<accession>A0ABQ9NTP7</accession>
<dbReference type="Proteomes" id="UP001172684">
    <property type="component" value="Unassembled WGS sequence"/>
</dbReference>
<keyword evidence="2" id="KW-1185">Reference proteome</keyword>
<gene>
    <name evidence="1" type="ORF">H2201_004113</name>
</gene>
<protein>
    <submittedName>
        <fullName evidence="1">Uncharacterized protein</fullName>
    </submittedName>
</protein>
<reference evidence="1" key="1">
    <citation type="submission" date="2022-10" db="EMBL/GenBank/DDBJ databases">
        <title>Culturing micro-colonial fungi from biological soil crusts in the Mojave desert and describing Neophaeococcomyces mojavensis, and introducing the new genera and species Taxawa tesnikishii.</title>
        <authorList>
            <person name="Kurbessoian T."/>
            <person name="Stajich J.E."/>
        </authorList>
    </citation>
    <scope>NUCLEOTIDE SEQUENCE</scope>
    <source>
        <strain evidence="1">TK_1</strain>
    </source>
</reference>
<comment type="caution">
    <text evidence="1">The sequence shown here is derived from an EMBL/GenBank/DDBJ whole genome shotgun (WGS) entry which is preliminary data.</text>
</comment>
<sequence>MCNRLFSLELLTDLLQANIATNLHLHSHDTRIEASLVSLNQTLKPTLSTVNMQTALFLLATAGSLASAGTIKYKNEPHLTITLFNEQDCIAKVEPIDINHTHHVGKCWTKDVGFHSLKYTIDPKHSHMSGRVCHVDIWQGPKCQGPAQKGGDILLEVGSCRNTDYGLPADQSGLAHSYMVVCDETNPPEPEVELELKTVVLTMTKTKRDVETPAPALAQRDAQLVDPVGTYYYEPESNDDDDDTSDKIKDGLRKLGYKVVNVLGLDRRDAPAPTPTPAAEPAIDATVGEGGVEVMYVSAEIAPSATNIVAFSSEDGYEHAYFQGVPADFLNDE</sequence>
<evidence type="ECO:0000313" key="1">
    <source>
        <dbReference type="EMBL" id="KAJ9665805.1"/>
    </source>
</evidence>
<evidence type="ECO:0000313" key="2">
    <source>
        <dbReference type="Proteomes" id="UP001172684"/>
    </source>
</evidence>
<dbReference type="EMBL" id="JAPDRL010000025">
    <property type="protein sequence ID" value="KAJ9665805.1"/>
    <property type="molecule type" value="Genomic_DNA"/>
</dbReference>
<organism evidence="1 2">
    <name type="scientific">Coniosporium apollinis</name>
    <dbReference type="NCBI Taxonomy" id="61459"/>
    <lineage>
        <taxon>Eukaryota</taxon>
        <taxon>Fungi</taxon>
        <taxon>Dikarya</taxon>
        <taxon>Ascomycota</taxon>
        <taxon>Pezizomycotina</taxon>
        <taxon>Dothideomycetes</taxon>
        <taxon>Dothideomycetes incertae sedis</taxon>
        <taxon>Coniosporium</taxon>
    </lineage>
</organism>
<proteinExistence type="predicted"/>
<name>A0ABQ9NTP7_9PEZI</name>